<keyword evidence="3 9" id="KW-0812">Transmembrane</keyword>
<dbReference type="Proteomes" id="UP000887565">
    <property type="component" value="Unplaced"/>
</dbReference>
<feature type="transmembrane region" description="Helical" evidence="9">
    <location>
        <begin position="99"/>
        <end position="123"/>
    </location>
</feature>
<evidence type="ECO:0000256" key="2">
    <source>
        <dbReference type="ARBA" id="ARBA00022448"/>
    </source>
</evidence>
<feature type="transmembrane region" description="Helical" evidence="9">
    <location>
        <begin position="68"/>
        <end position="93"/>
    </location>
</feature>
<comment type="subcellular location">
    <subcellularLocation>
        <location evidence="1">Membrane</location>
        <topology evidence="1">Multi-pass membrane protein</topology>
    </subcellularLocation>
</comment>
<organism evidence="11 12">
    <name type="scientific">Romanomermis culicivorax</name>
    <name type="common">Nematode worm</name>
    <dbReference type="NCBI Taxonomy" id="13658"/>
    <lineage>
        <taxon>Eukaryota</taxon>
        <taxon>Metazoa</taxon>
        <taxon>Ecdysozoa</taxon>
        <taxon>Nematoda</taxon>
        <taxon>Enoplea</taxon>
        <taxon>Dorylaimia</taxon>
        <taxon>Mermithida</taxon>
        <taxon>Mermithoidea</taxon>
        <taxon>Mermithidae</taxon>
        <taxon>Romanomermis</taxon>
    </lineage>
</organism>
<keyword evidence="7 9" id="KW-0472">Membrane</keyword>
<keyword evidence="11" id="KW-1185">Reference proteome</keyword>
<dbReference type="InterPro" id="IPR018422">
    <property type="entry name" value="Cation/H_exchanger_CPA1"/>
</dbReference>
<name>A0A915I6J1_ROMCU</name>
<feature type="transmembrane region" description="Helical" evidence="9">
    <location>
        <begin position="39"/>
        <end position="56"/>
    </location>
</feature>
<keyword evidence="6" id="KW-0406">Ion transport</keyword>
<dbReference type="PRINTS" id="PR01084">
    <property type="entry name" value="NAHEXCHNGR"/>
</dbReference>
<dbReference type="GO" id="GO:0015386">
    <property type="term" value="F:potassium:proton antiporter activity"/>
    <property type="evidence" value="ECO:0007669"/>
    <property type="project" value="TreeGrafter"/>
</dbReference>
<dbReference type="WBParaSite" id="nRc.2.0.1.t09758-RA">
    <property type="protein sequence ID" value="nRc.2.0.1.t09758-RA"/>
    <property type="gene ID" value="nRc.2.0.1.g09758"/>
</dbReference>
<keyword evidence="2" id="KW-0813">Transport</keyword>
<dbReference type="PANTHER" id="PTHR10110">
    <property type="entry name" value="SODIUM/HYDROGEN EXCHANGER"/>
    <property type="match status" value="1"/>
</dbReference>
<keyword evidence="5" id="KW-0915">Sodium</keyword>
<feature type="domain" description="Cation/H+ exchanger transmembrane" evidence="10">
    <location>
        <begin position="6"/>
        <end position="177"/>
    </location>
</feature>
<dbReference type="InterPro" id="IPR004709">
    <property type="entry name" value="NaH_exchanger"/>
</dbReference>
<evidence type="ECO:0000256" key="4">
    <source>
        <dbReference type="ARBA" id="ARBA00022989"/>
    </source>
</evidence>
<dbReference type="PANTHER" id="PTHR10110:SF126">
    <property type="entry name" value="NA(+)_H(+) EXCHANGER PROTEIN 7"/>
    <property type="match status" value="1"/>
</dbReference>
<dbReference type="Pfam" id="PF00999">
    <property type="entry name" value="Na_H_Exchanger"/>
    <property type="match status" value="1"/>
</dbReference>
<feature type="transmembrane region" description="Helical" evidence="9">
    <location>
        <begin position="7"/>
        <end position="27"/>
    </location>
</feature>
<evidence type="ECO:0000256" key="1">
    <source>
        <dbReference type="ARBA" id="ARBA00004141"/>
    </source>
</evidence>
<dbReference type="Gene3D" id="6.10.140.1330">
    <property type="match status" value="1"/>
</dbReference>
<evidence type="ECO:0000256" key="6">
    <source>
        <dbReference type="ARBA" id="ARBA00023065"/>
    </source>
</evidence>
<dbReference type="OMA" id="FFANCGA"/>
<evidence type="ECO:0000256" key="9">
    <source>
        <dbReference type="SAM" id="Phobius"/>
    </source>
</evidence>
<evidence type="ECO:0000256" key="8">
    <source>
        <dbReference type="ARBA" id="ARBA00023201"/>
    </source>
</evidence>
<evidence type="ECO:0000256" key="7">
    <source>
        <dbReference type="ARBA" id="ARBA00023136"/>
    </source>
</evidence>
<feature type="transmembrane region" description="Helical" evidence="9">
    <location>
        <begin position="157"/>
        <end position="179"/>
    </location>
</feature>
<protein>
    <submittedName>
        <fullName evidence="12">Cation/H+ exchanger domain-containing protein</fullName>
    </submittedName>
</protein>
<dbReference type="AlphaFoldDB" id="A0A915I6J1"/>
<reference evidence="12" key="1">
    <citation type="submission" date="2022-11" db="UniProtKB">
        <authorList>
            <consortium name="WormBaseParasite"/>
        </authorList>
    </citation>
    <scope>IDENTIFICATION</scope>
</reference>
<keyword evidence="8" id="KW-0739">Sodium transport</keyword>
<sequence>MKDECYIILLIILGLLLGGLFYVEHAVETLKFLNYDEKTFFLFLLPPIILEAAYSLRDRAFVENIGTILLFAVVGTLLNIFLVGPVLYLIWLIGGGVKISFIECLIFSSLIAAVDPVAVLAIFQELGVNKMLYFMVFGESLFNDAVTVVIYNMMVSFLSIDQITISDLFLGVAAFFALWNQ</sequence>
<evidence type="ECO:0000313" key="12">
    <source>
        <dbReference type="WBParaSite" id="nRc.2.0.1.t09758-RA"/>
    </source>
</evidence>
<proteinExistence type="predicted"/>
<evidence type="ECO:0000256" key="3">
    <source>
        <dbReference type="ARBA" id="ARBA00022692"/>
    </source>
</evidence>
<keyword evidence="4 9" id="KW-1133">Transmembrane helix</keyword>
<accession>A0A915I6J1</accession>
<feature type="transmembrane region" description="Helical" evidence="9">
    <location>
        <begin position="132"/>
        <end position="151"/>
    </location>
</feature>
<dbReference type="GO" id="GO:0005886">
    <property type="term" value="C:plasma membrane"/>
    <property type="evidence" value="ECO:0007669"/>
    <property type="project" value="TreeGrafter"/>
</dbReference>
<dbReference type="GO" id="GO:0051453">
    <property type="term" value="P:regulation of intracellular pH"/>
    <property type="evidence" value="ECO:0007669"/>
    <property type="project" value="TreeGrafter"/>
</dbReference>
<evidence type="ECO:0000313" key="11">
    <source>
        <dbReference type="Proteomes" id="UP000887565"/>
    </source>
</evidence>
<dbReference type="InterPro" id="IPR006153">
    <property type="entry name" value="Cation/H_exchanger_TM"/>
</dbReference>
<evidence type="ECO:0000259" key="10">
    <source>
        <dbReference type="Pfam" id="PF00999"/>
    </source>
</evidence>
<dbReference type="GO" id="GO:0098719">
    <property type="term" value="P:sodium ion import across plasma membrane"/>
    <property type="evidence" value="ECO:0007669"/>
    <property type="project" value="TreeGrafter"/>
</dbReference>
<evidence type="ECO:0000256" key="5">
    <source>
        <dbReference type="ARBA" id="ARBA00023053"/>
    </source>
</evidence>
<dbReference type="GO" id="GO:0015385">
    <property type="term" value="F:sodium:proton antiporter activity"/>
    <property type="evidence" value="ECO:0007669"/>
    <property type="project" value="InterPro"/>
</dbReference>